<organism evidence="2 3">
    <name type="scientific">Tilletia indica</name>
    <dbReference type="NCBI Taxonomy" id="43049"/>
    <lineage>
        <taxon>Eukaryota</taxon>
        <taxon>Fungi</taxon>
        <taxon>Dikarya</taxon>
        <taxon>Basidiomycota</taxon>
        <taxon>Ustilaginomycotina</taxon>
        <taxon>Exobasidiomycetes</taxon>
        <taxon>Tilletiales</taxon>
        <taxon>Tilletiaceae</taxon>
        <taxon>Tilletia</taxon>
    </lineage>
</organism>
<evidence type="ECO:0000256" key="1">
    <source>
        <dbReference type="SAM" id="MobiDB-lite"/>
    </source>
</evidence>
<dbReference type="EMBL" id="LWDF02002506">
    <property type="protein sequence ID" value="KAE8235899.1"/>
    <property type="molecule type" value="Genomic_DNA"/>
</dbReference>
<protein>
    <submittedName>
        <fullName evidence="2">Uncharacterized protein</fullName>
    </submittedName>
</protein>
<feature type="compositionally biased region" description="Basic and acidic residues" evidence="1">
    <location>
        <begin position="109"/>
        <end position="122"/>
    </location>
</feature>
<name>A0A8T8SAI2_9BASI</name>
<sequence length="122" mass="13712">MDAEHIQQDQRSNNDDDRSQHSQSDQGERNDNQANIGGGGNPHQANDGERIQHQPQGADDDPVPEGNAAERIEDEDDLEDAEFEPTPEQLQEAEALLDNRKTWLSQHAPEFDKKGRAEITEM</sequence>
<reference evidence="2" key="2">
    <citation type="journal article" date="2019" name="IMA Fungus">
        <title>Genome sequencing and comparison of five Tilletia species to identify candidate genes for the detection of regulated species infecting wheat.</title>
        <authorList>
            <person name="Nguyen H.D.T."/>
            <person name="Sultana T."/>
            <person name="Kesanakurti P."/>
            <person name="Hambleton S."/>
        </authorList>
    </citation>
    <scope>NUCLEOTIDE SEQUENCE</scope>
    <source>
        <strain evidence="2">DAOMC 236416</strain>
    </source>
</reference>
<dbReference type="AlphaFoldDB" id="A0A8T8SAI2"/>
<gene>
    <name evidence="2" type="ORF">A4X13_0g9338</name>
</gene>
<feature type="compositionally biased region" description="Basic and acidic residues" evidence="1">
    <location>
        <begin position="1"/>
        <end position="31"/>
    </location>
</feature>
<evidence type="ECO:0000313" key="2">
    <source>
        <dbReference type="EMBL" id="KAE8235899.1"/>
    </source>
</evidence>
<feature type="region of interest" description="Disordered" evidence="1">
    <location>
        <begin position="1"/>
        <end position="122"/>
    </location>
</feature>
<feature type="non-terminal residue" evidence="2">
    <location>
        <position position="122"/>
    </location>
</feature>
<proteinExistence type="predicted"/>
<accession>A0A8T8SAI2</accession>
<evidence type="ECO:0000313" key="3">
    <source>
        <dbReference type="Proteomes" id="UP000077521"/>
    </source>
</evidence>
<comment type="caution">
    <text evidence="2">The sequence shown here is derived from an EMBL/GenBank/DDBJ whole genome shotgun (WGS) entry which is preliminary data.</text>
</comment>
<dbReference type="Proteomes" id="UP000077521">
    <property type="component" value="Unassembled WGS sequence"/>
</dbReference>
<feature type="compositionally biased region" description="Acidic residues" evidence="1">
    <location>
        <begin position="72"/>
        <end position="85"/>
    </location>
</feature>
<keyword evidence="3" id="KW-1185">Reference proteome</keyword>
<reference evidence="2" key="1">
    <citation type="submission" date="2016-04" db="EMBL/GenBank/DDBJ databases">
        <authorList>
            <person name="Nguyen H.D."/>
            <person name="Samba Siva P."/>
            <person name="Cullis J."/>
            <person name="Levesque C.A."/>
            <person name="Hambleton S."/>
        </authorList>
    </citation>
    <scope>NUCLEOTIDE SEQUENCE</scope>
    <source>
        <strain evidence="2">DAOMC 236416</strain>
    </source>
</reference>